<gene>
    <name evidence="1" type="ORF">BRAFLDRAFT_86710</name>
</gene>
<organism>
    <name type="scientific">Branchiostoma floridae</name>
    <name type="common">Florida lancelet</name>
    <name type="synonym">Amphioxus</name>
    <dbReference type="NCBI Taxonomy" id="7739"/>
    <lineage>
        <taxon>Eukaryota</taxon>
        <taxon>Metazoa</taxon>
        <taxon>Chordata</taxon>
        <taxon>Cephalochordata</taxon>
        <taxon>Leptocardii</taxon>
        <taxon>Amphioxiformes</taxon>
        <taxon>Branchiostomatidae</taxon>
        <taxon>Branchiostoma</taxon>
    </lineage>
</organism>
<name>C3ZT67_BRAFL</name>
<evidence type="ECO:0000313" key="1">
    <source>
        <dbReference type="EMBL" id="EEN44273.1"/>
    </source>
</evidence>
<proteinExistence type="predicted"/>
<dbReference type="SUPFAM" id="SSF48452">
    <property type="entry name" value="TPR-like"/>
    <property type="match status" value="1"/>
</dbReference>
<reference evidence="1" key="1">
    <citation type="journal article" date="2008" name="Nature">
        <title>The amphioxus genome and the evolution of the chordate karyotype.</title>
        <authorList>
            <consortium name="US DOE Joint Genome Institute (JGI-PGF)"/>
            <person name="Putnam N.H."/>
            <person name="Butts T."/>
            <person name="Ferrier D.E.K."/>
            <person name="Furlong R.F."/>
            <person name="Hellsten U."/>
            <person name="Kawashima T."/>
            <person name="Robinson-Rechavi M."/>
            <person name="Shoguchi E."/>
            <person name="Terry A."/>
            <person name="Yu J.-K."/>
            <person name="Benito-Gutierrez E.L."/>
            <person name="Dubchak I."/>
            <person name="Garcia-Fernandez J."/>
            <person name="Gibson-Brown J.J."/>
            <person name="Grigoriev I.V."/>
            <person name="Horton A.C."/>
            <person name="de Jong P.J."/>
            <person name="Jurka J."/>
            <person name="Kapitonov V.V."/>
            <person name="Kohara Y."/>
            <person name="Kuroki Y."/>
            <person name="Lindquist E."/>
            <person name="Lucas S."/>
            <person name="Osoegawa K."/>
            <person name="Pennacchio L.A."/>
            <person name="Salamov A.A."/>
            <person name="Satou Y."/>
            <person name="Sauka-Spengler T."/>
            <person name="Schmutz J."/>
            <person name="Shin-I T."/>
            <person name="Toyoda A."/>
            <person name="Bronner-Fraser M."/>
            <person name="Fujiyama A."/>
            <person name="Holland L.Z."/>
            <person name="Holland P.W.H."/>
            <person name="Satoh N."/>
            <person name="Rokhsar D.S."/>
        </authorList>
    </citation>
    <scope>NUCLEOTIDE SEQUENCE [LARGE SCALE GENOMIC DNA]</scope>
    <source>
        <strain evidence="1">S238N-H82</strain>
        <tissue evidence="1">Testes</tissue>
    </source>
</reference>
<dbReference type="InParanoid" id="C3ZT67"/>
<dbReference type="EMBL" id="GG666676">
    <property type="protein sequence ID" value="EEN44273.1"/>
    <property type="molecule type" value="Genomic_DNA"/>
</dbReference>
<accession>C3ZT67</accession>
<dbReference type="InterPro" id="IPR011990">
    <property type="entry name" value="TPR-like_helical_dom_sf"/>
</dbReference>
<sequence length="340" mass="38171">MELLDSVPDEDRRTVQVGDFEAVLGAALATAGQFSLAYVYYGKAHAKYSLYGQDSDLANVEGGMCTSVYLECASLVREGKVEEALEVLEESEEDVGDPDLYRRLANATYKEGLAETIHFLETVVYLDPKDYTTRRNLARMYHVQARLSQACSNAELSSKISKKADNEYHLAMCGNSDLSAMTEYGNFLCLNQKWEEAMFVLLQVITEDCQIGSTLNITFGRPDMAFMPEELKNELMYQKEGELHVPCIHLAYFLQIRAFLESEHQAEADQIVHVFGRQVEDNVTSSLSWSMLGYALWRIGRHLEAGAAFARASNRMEETADLDLTENNWAACIICVILAT</sequence>
<protein>
    <recommendedName>
        <fullName evidence="2">Tetratricopeptide repeat protein 38</fullName>
    </recommendedName>
</protein>
<dbReference type="Gene3D" id="1.25.40.10">
    <property type="entry name" value="Tetratricopeptide repeat domain"/>
    <property type="match status" value="1"/>
</dbReference>
<dbReference type="AlphaFoldDB" id="C3ZT67"/>
<evidence type="ECO:0008006" key="2">
    <source>
        <dbReference type="Google" id="ProtNLM"/>
    </source>
</evidence>